<accession>A0ABR3MJV8</accession>
<reference evidence="1 2" key="1">
    <citation type="submission" date="2023-09" db="EMBL/GenBank/DDBJ databases">
        <authorList>
            <person name="Wang M."/>
        </authorList>
    </citation>
    <scope>NUCLEOTIDE SEQUENCE [LARGE SCALE GENOMIC DNA]</scope>
    <source>
        <strain evidence="1">GT-2023</strain>
        <tissue evidence="1">Liver</tissue>
    </source>
</reference>
<dbReference type="EMBL" id="JAYMGO010000011">
    <property type="protein sequence ID" value="KAL1264970.1"/>
    <property type="molecule type" value="Genomic_DNA"/>
</dbReference>
<keyword evidence="2" id="KW-1185">Reference proteome</keyword>
<protein>
    <submittedName>
        <fullName evidence="1">Uncharacterized protein</fullName>
    </submittedName>
</protein>
<organism evidence="1 2">
    <name type="scientific">Cirrhinus molitorella</name>
    <name type="common">mud carp</name>
    <dbReference type="NCBI Taxonomy" id="172907"/>
    <lineage>
        <taxon>Eukaryota</taxon>
        <taxon>Metazoa</taxon>
        <taxon>Chordata</taxon>
        <taxon>Craniata</taxon>
        <taxon>Vertebrata</taxon>
        <taxon>Euteleostomi</taxon>
        <taxon>Actinopterygii</taxon>
        <taxon>Neopterygii</taxon>
        <taxon>Teleostei</taxon>
        <taxon>Ostariophysi</taxon>
        <taxon>Cypriniformes</taxon>
        <taxon>Cyprinidae</taxon>
        <taxon>Labeoninae</taxon>
        <taxon>Labeonini</taxon>
        <taxon>Cirrhinus</taxon>
    </lineage>
</organism>
<evidence type="ECO:0000313" key="2">
    <source>
        <dbReference type="Proteomes" id="UP001558613"/>
    </source>
</evidence>
<comment type="caution">
    <text evidence="1">The sequence shown here is derived from an EMBL/GenBank/DDBJ whole genome shotgun (WGS) entry which is preliminary data.</text>
</comment>
<proteinExistence type="predicted"/>
<sequence>MIVRLAARAKEEQRCEESSVRTWSSEPREAGALPMDYPKRTTLKKEREEKSCAENLTNSSQLVLCCLIRSPVSRSHLRNPLPTPVWDVLPAHCEEFSGLWSEKHFSI</sequence>
<dbReference type="Proteomes" id="UP001558613">
    <property type="component" value="Unassembled WGS sequence"/>
</dbReference>
<evidence type="ECO:0000313" key="1">
    <source>
        <dbReference type="EMBL" id="KAL1264970.1"/>
    </source>
</evidence>
<gene>
    <name evidence="1" type="ORF">QQF64_002997</name>
</gene>
<name>A0ABR3MJV8_9TELE</name>